<organism evidence="7 8">
    <name type="scientific">Cupriavidus gilardii</name>
    <dbReference type="NCBI Taxonomy" id="82541"/>
    <lineage>
        <taxon>Bacteria</taxon>
        <taxon>Pseudomonadati</taxon>
        <taxon>Pseudomonadota</taxon>
        <taxon>Betaproteobacteria</taxon>
        <taxon>Burkholderiales</taxon>
        <taxon>Burkholderiaceae</taxon>
        <taxon>Cupriavidus</taxon>
    </lineage>
</organism>
<reference evidence="7 8" key="1">
    <citation type="submission" date="2020-05" db="EMBL/GenBank/DDBJ databases">
        <title>MicrobeNet Type strains.</title>
        <authorList>
            <person name="Nicholson A.C."/>
        </authorList>
    </citation>
    <scope>NUCLEOTIDE SEQUENCE [LARGE SCALE GENOMIC DNA]</scope>
    <source>
        <strain evidence="7 8">ATCC 700815</strain>
    </source>
</reference>
<evidence type="ECO:0000313" key="7">
    <source>
        <dbReference type="EMBL" id="NNH09459.1"/>
    </source>
</evidence>
<dbReference type="InterPro" id="IPR033855">
    <property type="entry name" value="Protein_C"/>
</dbReference>
<dbReference type="InterPro" id="IPR029045">
    <property type="entry name" value="ClpP/crotonase-like_dom_sf"/>
</dbReference>
<feature type="domain" description="Peptidase S49" evidence="6">
    <location>
        <begin position="127"/>
        <end position="269"/>
    </location>
</feature>
<proteinExistence type="inferred from homology"/>
<evidence type="ECO:0000256" key="4">
    <source>
        <dbReference type="ARBA" id="ARBA00022825"/>
    </source>
</evidence>
<dbReference type="AlphaFoldDB" id="A0A849BFG4"/>
<feature type="region of interest" description="Disordered" evidence="5">
    <location>
        <begin position="295"/>
        <end position="354"/>
    </location>
</feature>
<dbReference type="PANTHER" id="PTHR33209:SF1">
    <property type="entry name" value="PEPTIDASE S49 DOMAIN-CONTAINING PROTEIN"/>
    <property type="match status" value="1"/>
</dbReference>
<evidence type="ECO:0000256" key="2">
    <source>
        <dbReference type="ARBA" id="ARBA00022670"/>
    </source>
</evidence>
<dbReference type="InterPro" id="IPR002142">
    <property type="entry name" value="Peptidase_S49"/>
</dbReference>
<accession>A0A849BFG4</accession>
<evidence type="ECO:0000256" key="1">
    <source>
        <dbReference type="ARBA" id="ARBA00008683"/>
    </source>
</evidence>
<evidence type="ECO:0000256" key="3">
    <source>
        <dbReference type="ARBA" id="ARBA00022801"/>
    </source>
</evidence>
<keyword evidence="4" id="KW-0720">Serine protease</keyword>
<dbReference type="Pfam" id="PF01343">
    <property type="entry name" value="Peptidase_S49"/>
    <property type="match status" value="1"/>
</dbReference>
<comment type="caution">
    <text evidence="7">The sequence shown here is derived from an EMBL/GenBank/DDBJ whole genome shotgun (WGS) entry which is preliminary data.</text>
</comment>
<sequence length="439" mass="45692">MQLVHLASRLYGTPLLIARSKLDVILSVLGPRIGLPEIDAAVPLPTSKAGTAVGQPGIAIIPVHGTLVRRAMGLEAASGLTSYGEIAARIDAALADPQVSGILLDLDSPGGEAGGVFELAERIRAANDIKPVWAHANDSAYSAAYAIAAAASRLTLSQTAGVGSIGVIALHVDQSVKDAKDGVDFTAIYAGHHKNDFSPHAPLSPQAASTLQAEVDRLYGIFVSQVAQMRALDSDAVRATEASLLFGEAAVTAGLADAVMSFDQVLIEFSNALDAQRRLATPSTGAAKRGPLARASLASRNAPPQIYSQQQSHLEKTMTDHEQQPRLDESEPEVTPDPADTPAHEPTTPPVSASLVGAHANGRIEAQAIAEICLIAGTPQRTAEFLASGMNEAQVRRALLEARAEQPEIASRITADAGTTVQPESSPVVAAVKKLATKE</sequence>
<evidence type="ECO:0000313" key="8">
    <source>
        <dbReference type="Proteomes" id="UP000542973"/>
    </source>
</evidence>
<keyword evidence="2" id="KW-0645">Protease</keyword>
<dbReference type="RefSeq" id="WP_151022127.1">
    <property type="nucleotide sequence ID" value="NZ_BAAAEB010000007.1"/>
</dbReference>
<feature type="compositionally biased region" description="Basic and acidic residues" evidence="5">
    <location>
        <begin position="313"/>
        <end position="329"/>
    </location>
</feature>
<protein>
    <submittedName>
        <fullName evidence="7">S49 family peptidase</fullName>
    </submittedName>
</protein>
<dbReference type="GO" id="GO:0006508">
    <property type="term" value="P:proteolysis"/>
    <property type="evidence" value="ECO:0007669"/>
    <property type="project" value="UniProtKB-KW"/>
</dbReference>
<dbReference type="GO" id="GO:0008236">
    <property type="term" value="F:serine-type peptidase activity"/>
    <property type="evidence" value="ECO:0007669"/>
    <property type="project" value="UniProtKB-KW"/>
</dbReference>
<dbReference type="Gene3D" id="3.90.226.10">
    <property type="entry name" value="2-enoyl-CoA Hydratase, Chain A, domain 1"/>
    <property type="match status" value="1"/>
</dbReference>
<dbReference type="CDD" id="cd07022">
    <property type="entry name" value="S49_Sppa_36K_type"/>
    <property type="match status" value="1"/>
</dbReference>
<gene>
    <name evidence="7" type="ORF">HLB16_01000</name>
</gene>
<evidence type="ECO:0000256" key="5">
    <source>
        <dbReference type="SAM" id="MobiDB-lite"/>
    </source>
</evidence>
<keyword evidence="3" id="KW-0378">Hydrolase</keyword>
<comment type="similarity">
    <text evidence="1">Belongs to the peptidase S49 family.</text>
</comment>
<dbReference type="Proteomes" id="UP000542973">
    <property type="component" value="Unassembled WGS sequence"/>
</dbReference>
<dbReference type="SUPFAM" id="SSF52096">
    <property type="entry name" value="ClpP/crotonase"/>
    <property type="match status" value="1"/>
</dbReference>
<dbReference type="EMBL" id="JABEMD010000001">
    <property type="protein sequence ID" value="NNH09459.1"/>
    <property type="molecule type" value="Genomic_DNA"/>
</dbReference>
<name>A0A849BFG4_9BURK</name>
<evidence type="ECO:0000259" key="6">
    <source>
        <dbReference type="Pfam" id="PF01343"/>
    </source>
</evidence>
<dbReference type="PANTHER" id="PTHR33209">
    <property type="entry name" value="PROTEASE 4"/>
    <property type="match status" value="1"/>
</dbReference>